<reference evidence="2" key="1">
    <citation type="journal article" date="2017" name="Front. Plant Sci.">
        <title>Climate Clever Clovers: New Paradigm to Reduce the Environmental Footprint of Ruminants by Breeding Low Methanogenic Forages Utilizing Haplotype Variation.</title>
        <authorList>
            <person name="Kaur P."/>
            <person name="Appels R."/>
            <person name="Bayer P.E."/>
            <person name="Keeble-Gagnere G."/>
            <person name="Wang J."/>
            <person name="Hirakawa H."/>
            <person name="Shirasawa K."/>
            <person name="Vercoe P."/>
            <person name="Stefanova K."/>
            <person name="Durmic Z."/>
            <person name="Nichols P."/>
            <person name="Revell C."/>
            <person name="Isobe S.N."/>
            <person name="Edwards D."/>
            <person name="Erskine W."/>
        </authorList>
    </citation>
    <scope>NUCLEOTIDE SEQUENCE [LARGE SCALE GENOMIC DNA]</scope>
    <source>
        <strain evidence="2">cv. Daliak</strain>
    </source>
</reference>
<name>A0A2Z6NPC4_TRISU</name>
<sequence length="62" mass="7373">MSRWHRCVGEGGGCWRSQERVVWEEHVNVKDQWFWRLGYDDDRSVKEAYSLLTTGNMLKVAN</sequence>
<gene>
    <name evidence="1" type="ORF">TSUD_301180</name>
</gene>
<dbReference type="EMBL" id="DF974182">
    <property type="protein sequence ID" value="GAU46158.1"/>
    <property type="molecule type" value="Genomic_DNA"/>
</dbReference>
<accession>A0A2Z6NPC4</accession>
<organism evidence="1 2">
    <name type="scientific">Trifolium subterraneum</name>
    <name type="common">Subterranean clover</name>
    <dbReference type="NCBI Taxonomy" id="3900"/>
    <lineage>
        <taxon>Eukaryota</taxon>
        <taxon>Viridiplantae</taxon>
        <taxon>Streptophyta</taxon>
        <taxon>Embryophyta</taxon>
        <taxon>Tracheophyta</taxon>
        <taxon>Spermatophyta</taxon>
        <taxon>Magnoliopsida</taxon>
        <taxon>eudicotyledons</taxon>
        <taxon>Gunneridae</taxon>
        <taxon>Pentapetalae</taxon>
        <taxon>rosids</taxon>
        <taxon>fabids</taxon>
        <taxon>Fabales</taxon>
        <taxon>Fabaceae</taxon>
        <taxon>Papilionoideae</taxon>
        <taxon>50 kb inversion clade</taxon>
        <taxon>NPAAA clade</taxon>
        <taxon>Hologalegina</taxon>
        <taxon>IRL clade</taxon>
        <taxon>Trifolieae</taxon>
        <taxon>Trifolium</taxon>
    </lineage>
</organism>
<keyword evidence="2" id="KW-1185">Reference proteome</keyword>
<dbReference type="Proteomes" id="UP000242715">
    <property type="component" value="Unassembled WGS sequence"/>
</dbReference>
<evidence type="ECO:0000313" key="1">
    <source>
        <dbReference type="EMBL" id="GAU46158.1"/>
    </source>
</evidence>
<dbReference type="AlphaFoldDB" id="A0A2Z6NPC4"/>
<proteinExistence type="predicted"/>
<evidence type="ECO:0000313" key="2">
    <source>
        <dbReference type="Proteomes" id="UP000242715"/>
    </source>
</evidence>
<protein>
    <submittedName>
        <fullName evidence="1">Uncharacterized protein</fullName>
    </submittedName>
</protein>